<organism evidence="4 5">
    <name type="scientific">Lentilactobacillus parafarraginis DSM 18390 = JCM 14109</name>
    <dbReference type="NCBI Taxonomy" id="1423786"/>
    <lineage>
        <taxon>Bacteria</taxon>
        <taxon>Bacillati</taxon>
        <taxon>Bacillota</taxon>
        <taxon>Bacilli</taxon>
        <taxon>Lactobacillales</taxon>
        <taxon>Lactobacillaceae</taxon>
        <taxon>Lentilactobacillus</taxon>
    </lineage>
</organism>
<dbReference type="PROSITE" id="PS51186">
    <property type="entry name" value="GNAT"/>
    <property type="match status" value="1"/>
</dbReference>
<dbReference type="SUPFAM" id="SSF55729">
    <property type="entry name" value="Acyl-CoA N-acyltransferases (Nat)"/>
    <property type="match status" value="1"/>
</dbReference>
<dbReference type="Gene3D" id="3.40.630.30">
    <property type="match status" value="1"/>
</dbReference>
<comment type="caution">
    <text evidence="4">The sequence shown here is derived from an EMBL/GenBank/DDBJ whole genome shotgun (WGS) entry which is preliminary data.</text>
</comment>
<keyword evidence="2" id="KW-0012">Acyltransferase</keyword>
<feature type="domain" description="N-acetyltransferase" evidence="3">
    <location>
        <begin position="2"/>
        <end position="139"/>
    </location>
</feature>
<evidence type="ECO:0000313" key="5">
    <source>
        <dbReference type="Proteomes" id="UP000051010"/>
    </source>
</evidence>
<dbReference type="PATRIC" id="fig|1423786.4.peg.820"/>
<evidence type="ECO:0000259" key="3">
    <source>
        <dbReference type="PROSITE" id="PS51186"/>
    </source>
</evidence>
<dbReference type="GO" id="GO:0016747">
    <property type="term" value="F:acyltransferase activity, transferring groups other than amino-acyl groups"/>
    <property type="evidence" value="ECO:0007669"/>
    <property type="project" value="InterPro"/>
</dbReference>
<evidence type="ECO:0000256" key="1">
    <source>
        <dbReference type="ARBA" id="ARBA00022679"/>
    </source>
</evidence>
<dbReference type="PANTHER" id="PTHR43072">
    <property type="entry name" value="N-ACETYLTRANSFERASE"/>
    <property type="match status" value="1"/>
</dbReference>
<proteinExistence type="predicted"/>
<dbReference type="AlphaFoldDB" id="A0A0R1YPK4"/>
<accession>A0A0R1YPK4</accession>
<evidence type="ECO:0000256" key="2">
    <source>
        <dbReference type="ARBA" id="ARBA00023315"/>
    </source>
</evidence>
<protein>
    <submittedName>
        <fullName evidence="4">Acetyltransferase, GNAT family</fullName>
    </submittedName>
</protein>
<dbReference type="InterPro" id="IPR000182">
    <property type="entry name" value="GNAT_dom"/>
</dbReference>
<dbReference type="InterPro" id="IPR016181">
    <property type="entry name" value="Acyl_CoA_acyltransferase"/>
</dbReference>
<dbReference type="CDD" id="cd04301">
    <property type="entry name" value="NAT_SF"/>
    <property type="match status" value="1"/>
</dbReference>
<dbReference type="Pfam" id="PF00583">
    <property type="entry name" value="Acetyltransf_1"/>
    <property type="match status" value="1"/>
</dbReference>
<dbReference type="RefSeq" id="WP_054733886.1">
    <property type="nucleotide sequence ID" value="NZ_AZFZ01000018.1"/>
</dbReference>
<dbReference type="EMBL" id="AZFZ01000018">
    <property type="protein sequence ID" value="KRM44189.1"/>
    <property type="molecule type" value="Genomic_DNA"/>
</dbReference>
<evidence type="ECO:0000313" key="4">
    <source>
        <dbReference type="EMBL" id="KRM44189.1"/>
    </source>
</evidence>
<dbReference type="Proteomes" id="UP000051010">
    <property type="component" value="Unassembled WGS sequence"/>
</dbReference>
<name>A0A0R1YPK4_9LACO</name>
<keyword evidence="1 4" id="KW-0808">Transferase</keyword>
<gene>
    <name evidence="4" type="ORF">FD47_GL000778</name>
</gene>
<reference evidence="4 5" key="1">
    <citation type="journal article" date="2015" name="Genome Announc.">
        <title>Expanding the biotechnology potential of lactobacilli through comparative genomics of 213 strains and associated genera.</title>
        <authorList>
            <person name="Sun Z."/>
            <person name="Harris H.M."/>
            <person name="McCann A."/>
            <person name="Guo C."/>
            <person name="Argimon S."/>
            <person name="Zhang W."/>
            <person name="Yang X."/>
            <person name="Jeffery I.B."/>
            <person name="Cooney J.C."/>
            <person name="Kagawa T.F."/>
            <person name="Liu W."/>
            <person name="Song Y."/>
            <person name="Salvetti E."/>
            <person name="Wrobel A."/>
            <person name="Rasinkangas P."/>
            <person name="Parkhill J."/>
            <person name="Rea M.C."/>
            <person name="O'Sullivan O."/>
            <person name="Ritari J."/>
            <person name="Douillard F.P."/>
            <person name="Paul Ross R."/>
            <person name="Yang R."/>
            <person name="Briner A.E."/>
            <person name="Felis G.E."/>
            <person name="de Vos W.M."/>
            <person name="Barrangou R."/>
            <person name="Klaenhammer T.R."/>
            <person name="Caufield P.W."/>
            <person name="Cui Y."/>
            <person name="Zhang H."/>
            <person name="O'Toole P.W."/>
        </authorList>
    </citation>
    <scope>NUCLEOTIDE SEQUENCE [LARGE SCALE GENOMIC DNA]</scope>
    <source>
        <strain evidence="4 5">DSM 18390</strain>
    </source>
</reference>
<sequence length="139" mass="15527">MVRVRKMLVSDYEGAYALWESVPGMNLRSLDNSEKGIAKIINRNPDLCFAAVEGDQVVGTALGGTDGRKGYLYHVAVAKDHQGRHISSQLISKVTQGFRQQGIEKVGLFVVVGNEDGQHFWEHQGFKPRPDIRYLDLDL</sequence>
<dbReference type="PANTHER" id="PTHR43072:SF51">
    <property type="entry name" value="ABC SUPERFAMILY TRANSPORT PROTEIN"/>
    <property type="match status" value="1"/>
</dbReference>